<dbReference type="InterPro" id="IPR012910">
    <property type="entry name" value="Plug_dom"/>
</dbReference>
<accession>A0A521F6B5</accession>
<keyword evidence="11" id="KW-1185">Reference proteome</keyword>
<dbReference type="AlphaFoldDB" id="A0A521F6B5"/>
<evidence type="ECO:0000313" key="11">
    <source>
        <dbReference type="Proteomes" id="UP000319040"/>
    </source>
</evidence>
<organism evidence="10 11">
    <name type="scientific">Saccharicrinis carchari</name>
    <dbReference type="NCBI Taxonomy" id="1168039"/>
    <lineage>
        <taxon>Bacteria</taxon>
        <taxon>Pseudomonadati</taxon>
        <taxon>Bacteroidota</taxon>
        <taxon>Bacteroidia</taxon>
        <taxon>Marinilabiliales</taxon>
        <taxon>Marinilabiliaceae</taxon>
        <taxon>Saccharicrinis</taxon>
    </lineage>
</organism>
<evidence type="ECO:0000259" key="9">
    <source>
        <dbReference type="Pfam" id="PF07715"/>
    </source>
</evidence>
<sequence length="1068" mass="116178">MYKYLLIVVVFCLQVATLSAQSKTISGVIIDEDGETLPGASIIVKGTESNPVGTISSIDGSFSLSVPQGKNVLVISFIGFNNQEVDISGLSFITVTLMSDFKSLDEVVVTALGIKRDKKALGYAVQNVDGNSMQATSSMSPLEGLSGKASGLNVISSGSGPAGSTQVLIRGVSSLTGGNGALFVVDGVPLSNGGGASGGQYGGFDYGSGANNINPADVESVSVLKGGAAAALYGSRGQNGVIMITTKKGSRDKSVGVSLSSSFEISNPLIKPNLQNEYAQGSNGKYDAISYRSWGAKMTGQTVTNFLNQEQVLNGGAKHPYDEFLKTETTWNNTVTINKRGDKNGIYFSASNMDNKGKIPNSTFKKNSFAIRFDSELSDFLTLDAKANYIYQAAENRPNLAASPDNPFFLMNVMPRSVRMNQLKTYQTVDGAPVVWNSTYQVNDDGTVSWRDKAPVYAQAPLLQNPYWAVDLNNNMDDRSRILGFGELTMDVQKLLHLPFALSIKGKAGLDYIVDDRKRIVADKTYYKANGLAALNKNKSEFREENYDALITIGDEWNGFRVQSSFGGNIMKRTQTSVSTSSESGLINEVGPYVIQNFLNPLSAEGYSNKEIQSVYALFSADYKSKIFLDLSFRNDWSSSLSSANWSYQYPSVGLSWILSESLSLPGWLNYLKVRSSYGAVGSDADLSSFRYFQYSTNPNQYNGLPYAGISAKRANPDIKSEYTESVEFGLESSLLNNRMALDLTLYQMGTRDQILLVPLPQSTGNSSGYMNAGFIRNKGIEMAMSGDVVKTQDFNLNLGLNVTYQKAEVEELHEEIDRLYLSGVGSFSVNAIRYQPAGVFSGSAFARDEQGRLIVDEENLPKIATTEDGAIDTEQMLGNAYPDWMLGFNGRARYKNLGLQFSIDSKLGHDIYSFSNKVGAEYGTLAFTTQGRDEWTKAKEIAAVTGTVPNDGFQVIGVKDGVAGSYPVDPQKYWDRVSRVDEAFVDDASFVRLRNVSLNYTLGSSMLASTPLKSITLGVSANNLAYLYKKTDNISPESSFSVGNGTGYEMFSLPESRSFTFNLKIDF</sequence>
<comment type="similarity">
    <text evidence="7">Belongs to the TonB-dependent receptor family.</text>
</comment>
<dbReference type="InterPro" id="IPR023996">
    <property type="entry name" value="TonB-dep_OMP_SusC/RagA"/>
</dbReference>
<dbReference type="InterPro" id="IPR039426">
    <property type="entry name" value="TonB-dep_rcpt-like"/>
</dbReference>
<keyword evidence="5 7" id="KW-0472">Membrane</keyword>
<evidence type="ECO:0000256" key="3">
    <source>
        <dbReference type="ARBA" id="ARBA00022452"/>
    </source>
</evidence>
<dbReference type="InterPro" id="IPR023997">
    <property type="entry name" value="TonB-dep_OMP_SusC/RagA_CS"/>
</dbReference>
<dbReference type="SUPFAM" id="SSF56935">
    <property type="entry name" value="Porins"/>
    <property type="match status" value="1"/>
</dbReference>
<keyword evidence="2 7" id="KW-0813">Transport</keyword>
<name>A0A521F6B5_SACCC</name>
<dbReference type="Gene3D" id="2.40.170.20">
    <property type="entry name" value="TonB-dependent receptor, beta-barrel domain"/>
    <property type="match status" value="1"/>
</dbReference>
<dbReference type="Pfam" id="PF07715">
    <property type="entry name" value="Plug"/>
    <property type="match status" value="1"/>
</dbReference>
<proteinExistence type="inferred from homology"/>
<keyword evidence="4 7" id="KW-0812">Transmembrane</keyword>
<keyword evidence="8" id="KW-0732">Signal</keyword>
<evidence type="ECO:0000256" key="4">
    <source>
        <dbReference type="ARBA" id="ARBA00022692"/>
    </source>
</evidence>
<feature type="signal peptide" evidence="8">
    <location>
        <begin position="1"/>
        <end position="20"/>
    </location>
</feature>
<dbReference type="OrthoDB" id="9768177at2"/>
<dbReference type="EMBL" id="FXTB01000015">
    <property type="protein sequence ID" value="SMO91748.1"/>
    <property type="molecule type" value="Genomic_DNA"/>
</dbReference>
<gene>
    <name evidence="10" type="ORF">SAMN06265379_11513</name>
</gene>
<evidence type="ECO:0000256" key="6">
    <source>
        <dbReference type="ARBA" id="ARBA00023237"/>
    </source>
</evidence>
<dbReference type="Gene3D" id="2.60.40.1120">
    <property type="entry name" value="Carboxypeptidase-like, regulatory domain"/>
    <property type="match status" value="1"/>
</dbReference>
<dbReference type="InterPro" id="IPR008969">
    <property type="entry name" value="CarboxyPept-like_regulatory"/>
</dbReference>
<reference evidence="10 11" key="1">
    <citation type="submission" date="2017-05" db="EMBL/GenBank/DDBJ databases">
        <authorList>
            <person name="Varghese N."/>
            <person name="Submissions S."/>
        </authorList>
    </citation>
    <scope>NUCLEOTIDE SEQUENCE [LARGE SCALE GENOMIC DNA]</scope>
    <source>
        <strain evidence="10 11">DSM 27040</strain>
    </source>
</reference>
<dbReference type="RefSeq" id="WP_142534745.1">
    <property type="nucleotide sequence ID" value="NZ_FXTB01000015.1"/>
</dbReference>
<dbReference type="SUPFAM" id="SSF49464">
    <property type="entry name" value="Carboxypeptidase regulatory domain-like"/>
    <property type="match status" value="1"/>
</dbReference>
<dbReference type="GO" id="GO:0009279">
    <property type="term" value="C:cell outer membrane"/>
    <property type="evidence" value="ECO:0007669"/>
    <property type="project" value="UniProtKB-SubCell"/>
</dbReference>
<dbReference type="InterPro" id="IPR037066">
    <property type="entry name" value="Plug_dom_sf"/>
</dbReference>
<evidence type="ECO:0000313" key="10">
    <source>
        <dbReference type="EMBL" id="SMO91748.1"/>
    </source>
</evidence>
<dbReference type="Gene3D" id="2.170.130.10">
    <property type="entry name" value="TonB-dependent receptor, plug domain"/>
    <property type="match status" value="1"/>
</dbReference>
<evidence type="ECO:0000256" key="8">
    <source>
        <dbReference type="SAM" id="SignalP"/>
    </source>
</evidence>
<dbReference type="NCBIfam" id="TIGR04057">
    <property type="entry name" value="SusC_RagA_signa"/>
    <property type="match status" value="1"/>
</dbReference>
<evidence type="ECO:0000256" key="7">
    <source>
        <dbReference type="PROSITE-ProRule" id="PRU01360"/>
    </source>
</evidence>
<evidence type="ECO:0000256" key="5">
    <source>
        <dbReference type="ARBA" id="ARBA00023136"/>
    </source>
</evidence>
<dbReference type="Proteomes" id="UP000319040">
    <property type="component" value="Unassembled WGS sequence"/>
</dbReference>
<evidence type="ECO:0000256" key="2">
    <source>
        <dbReference type="ARBA" id="ARBA00022448"/>
    </source>
</evidence>
<keyword evidence="3 7" id="KW-1134">Transmembrane beta strand</keyword>
<feature type="chain" id="PRO_5021774131" evidence="8">
    <location>
        <begin position="21"/>
        <end position="1068"/>
    </location>
</feature>
<evidence type="ECO:0000256" key="1">
    <source>
        <dbReference type="ARBA" id="ARBA00004571"/>
    </source>
</evidence>
<dbReference type="PROSITE" id="PS52016">
    <property type="entry name" value="TONB_DEPENDENT_REC_3"/>
    <property type="match status" value="1"/>
</dbReference>
<dbReference type="NCBIfam" id="TIGR04056">
    <property type="entry name" value="OMP_RagA_SusC"/>
    <property type="match status" value="1"/>
</dbReference>
<protein>
    <submittedName>
        <fullName evidence="10">TonB-linked outer membrane protein, SusC/RagA family</fullName>
    </submittedName>
</protein>
<feature type="domain" description="TonB-dependent receptor plug" evidence="9">
    <location>
        <begin position="118"/>
        <end position="241"/>
    </location>
</feature>
<dbReference type="Pfam" id="PF13715">
    <property type="entry name" value="CarbopepD_reg_2"/>
    <property type="match status" value="1"/>
</dbReference>
<dbReference type="InterPro" id="IPR036942">
    <property type="entry name" value="Beta-barrel_TonB_sf"/>
</dbReference>
<keyword evidence="6 7" id="KW-0998">Cell outer membrane</keyword>
<comment type="subcellular location">
    <subcellularLocation>
        <location evidence="1 7">Cell outer membrane</location>
        <topology evidence="1 7">Multi-pass membrane protein</topology>
    </subcellularLocation>
</comment>